<reference evidence="3" key="2">
    <citation type="journal article" date="2021" name="PeerJ">
        <title>Extensive microbial diversity within the chicken gut microbiome revealed by metagenomics and culture.</title>
        <authorList>
            <person name="Gilroy R."/>
            <person name="Ravi A."/>
            <person name="Getino M."/>
            <person name="Pursley I."/>
            <person name="Horton D.L."/>
            <person name="Alikhan N.F."/>
            <person name="Baker D."/>
            <person name="Gharbi K."/>
            <person name="Hall N."/>
            <person name="Watson M."/>
            <person name="Adriaenssens E.M."/>
            <person name="Foster-Nyarko E."/>
            <person name="Jarju S."/>
            <person name="Secka A."/>
            <person name="Antonio M."/>
            <person name="Oren A."/>
            <person name="Chaudhuri R.R."/>
            <person name="La Ragione R."/>
            <person name="Hildebrand F."/>
            <person name="Pallen M.J."/>
        </authorList>
    </citation>
    <scope>NUCLEOTIDE SEQUENCE</scope>
    <source>
        <strain evidence="3">10532</strain>
    </source>
</reference>
<dbReference type="SUPFAM" id="SSF51556">
    <property type="entry name" value="Metallo-dependent hydrolases"/>
    <property type="match status" value="1"/>
</dbReference>
<gene>
    <name evidence="3" type="ORF">IAA81_00465</name>
</gene>
<dbReference type="InterPro" id="IPR032466">
    <property type="entry name" value="Metal_Hydrolase"/>
</dbReference>
<dbReference type="GO" id="GO:0016831">
    <property type="term" value="F:carboxy-lyase activity"/>
    <property type="evidence" value="ECO:0007669"/>
    <property type="project" value="InterPro"/>
</dbReference>
<dbReference type="Proteomes" id="UP000823638">
    <property type="component" value="Unassembled WGS sequence"/>
</dbReference>
<dbReference type="EMBL" id="JADIMM010000010">
    <property type="protein sequence ID" value="MBO8456685.1"/>
    <property type="molecule type" value="Genomic_DNA"/>
</dbReference>
<accession>A0A9D9HMZ4</accession>
<dbReference type="InterPro" id="IPR032465">
    <property type="entry name" value="ACMSD"/>
</dbReference>
<dbReference type="Gene3D" id="3.20.20.140">
    <property type="entry name" value="Metal-dependent hydrolases"/>
    <property type="match status" value="1"/>
</dbReference>
<dbReference type="GO" id="GO:0016787">
    <property type="term" value="F:hydrolase activity"/>
    <property type="evidence" value="ECO:0007669"/>
    <property type="project" value="InterPro"/>
</dbReference>
<dbReference type="AlphaFoldDB" id="A0A9D9HMZ4"/>
<evidence type="ECO:0000313" key="4">
    <source>
        <dbReference type="Proteomes" id="UP000823638"/>
    </source>
</evidence>
<sequence length="272" mass="31012">MIVDTHVHVGNKLDFSMPPETVLASMKKYKIDYSLVSSIDSTETDHLQKLLPKELQTPQEESLEILLDFVKKNPDKIGAAVWVKPATEKLSKNFKKLILDNRDYIFAVKFHPFHSNVVFGGEETKAYIEFAAENGFPIVTHTAATFESHPRRVYETAKKYPSVNFVMVHLGLGTDNKEAISLAAECKNLYGDTTWVPVENTLEFIKKAGIEKIFFGSDSPIDGLDTYHHNRKGEKSIYQDYFNKLPLLLGKEEYDMLMWKNAVDFFGLPLKK</sequence>
<reference evidence="3" key="1">
    <citation type="submission" date="2020-10" db="EMBL/GenBank/DDBJ databases">
        <authorList>
            <person name="Gilroy R."/>
        </authorList>
    </citation>
    <scope>NUCLEOTIDE SEQUENCE</scope>
    <source>
        <strain evidence="3">10532</strain>
    </source>
</reference>
<name>A0A9D9HMZ4_9SPIR</name>
<dbReference type="PANTHER" id="PTHR21240">
    <property type="entry name" value="2-AMINO-3-CARBOXYLMUCONATE-6-SEMIALDEHYDE DECARBOXYLASE"/>
    <property type="match status" value="1"/>
</dbReference>
<keyword evidence="1" id="KW-0456">Lyase</keyword>
<feature type="domain" description="Amidohydrolase-related" evidence="2">
    <location>
        <begin position="3"/>
        <end position="268"/>
    </location>
</feature>
<proteinExistence type="predicted"/>
<dbReference type="InterPro" id="IPR006680">
    <property type="entry name" value="Amidohydro-rel"/>
</dbReference>
<evidence type="ECO:0000259" key="2">
    <source>
        <dbReference type="Pfam" id="PF04909"/>
    </source>
</evidence>
<comment type="caution">
    <text evidence="3">The sequence shown here is derived from an EMBL/GenBank/DDBJ whole genome shotgun (WGS) entry which is preliminary data.</text>
</comment>
<dbReference type="Pfam" id="PF04909">
    <property type="entry name" value="Amidohydro_2"/>
    <property type="match status" value="1"/>
</dbReference>
<organism evidence="3 4">
    <name type="scientific">Candidatus Gallitreponema excrementavium</name>
    <dbReference type="NCBI Taxonomy" id="2840840"/>
    <lineage>
        <taxon>Bacteria</taxon>
        <taxon>Pseudomonadati</taxon>
        <taxon>Spirochaetota</taxon>
        <taxon>Spirochaetia</taxon>
        <taxon>Spirochaetales</taxon>
        <taxon>Candidatus Gallitreponema</taxon>
    </lineage>
</organism>
<protein>
    <submittedName>
        <fullName evidence="3">Amidohydrolase family protein</fullName>
    </submittedName>
</protein>
<evidence type="ECO:0000313" key="3">
    <source>
        <dbReference type="EMBL" id="MBO8456685.1"/>
    </source>
</evidence>
<evidence type="ECO:0000256" key="1">
    <source>
        <dbReference type="ARBA" id="ARBA00023239"/>
    </source>
</evidence>